<sequence>MSVGAVILINGYPGVGKLSTAKHLAKLLPNSQVLENHLMEDAACSLFDKYKDSEAYNALRQGMRKTIFRSILVSLGKSTGDSLPIYILTESLPASPTGLAALHSYFALSSSINFTLVHIVLTCSTEENIRRLACPTRKIKSKLTDESVLIELRMEEDIAKFHGDLKKSKMDGLGGEFEIDTERTDVRVTAGIVGEYVLDALRGQGLWLQLNRAKR</sequence>
<keyword evidence="1" id="KW-0547">Nucleotide-binding</keyword>
<accession>A0A1E3IEK4</accession>
<gene>
    <name evidence="3" type="ORF">L203_103708</name>
</gene>
<dbReference type="KEGG" id="cdep:91087918"/>
<dbReference type="Proteomes" id="UP000094043">
    <property type="component" value="Chromosome 4"/>
</dbReference>
<keyword evidence="4" id="KW-1185">Reference proteome</keyword>
<dbReference type="GeneID" id="91087918"/>
<dbReference type="InterPro" id="IPR027417">
    <property type="entry name" value="P-loop_NTPase"/>
</dbReference>
<proteinExistence type="predicted"/>
<dbReference type="Pfam" id="PF08433">
    <property type="entry name" value="KTI12"/>
    <property type="match status" value="1"/>
</dbReference>
<dbReference type="Gene3D" id="3.40.50.300">
    <property type="entry name" value="P-loop containing nucleotide triphosphate hydrolases"/>
    <property type="match status" value="1"/>
</dbReference>
<name>A0A1E3IEK4_9TREE</name>
<dbReference type="VEuPathDB" id="FungiDB:L203_03794"/>
<organism evidence="3 4">
    <name type="scientific">Cryptococcus depauperatus CBS 7841</name>
    <dbReference type="NCBI Taxonomy" id="1295531"/>
    <lineage>
        <taxon>Eukaryota</taxon>
        <taxon>Fungi</taxon>
        <taxon>Dikarya</taxon>
        <taxon>Basidiomycota</taxon>
        <taxon>Agaricomycotina</taxon>
        <taxon>Tremellomycetes</taxon>
        <taxon>Tremellales</taxon>
        <taxon>Cryptococcaceae</taxon>
        <taxon>Cryptococcus</taxon>
    </lineage>
</organism>
<evidence type="ECO:0000313" key="4">
    <source>
        <dbReference type="Proteomes" id="UP000094043"/>
    </source>
</evidence>
<dbReference type="InterPro" id="IPR013641">
    <property type="entry name" value="KTI12/PSTK"/>
</dbReference>
<keyword evidence="2" id="KW-0067">ATP-binding</keyword>
<dbReference type="OrthoDB" id="5426988at2759"/>
<reference evidence="3" key="3">
    <citation type="submission" date="2024-01" db="EMBL/GenBank/DDBJ databases">
        <authorList>
            <person name="Coelho M.A."/>
            <person name="David-Palma M."/>
            <person name="Shea T."/>
            <person name="Sun S."/>
            <person name="Cuomo C.A."/>
            <person name="Heitman J."/>
        </authorList>
    </citation>
    <scope>NUCLEOTIDE SEQUENCE</scope>
    <source>
        <strain evidence="3">CBS 7841</strain>
    </source>
</reference>
<dbReference type="EMBL" id="CP143787">
    <property type="protein sequence ID" value="WVN88497.1"/>
    <property type="molecule type" value="Genomic_DNA"/>
</dbReference>
<reference evidence="3" key="1">
    <citation type="submission" date="2016-06" db="EMBL/GenBank/DDBJ databases">
        <authorList>
            <person name="Cuomo C."/>
            <person name="Litvintseva A."/>
            <person name="Heitman J."/>
            <person name="Chen Y."/>
            <person name="Sun S."/>
            <person name="Springer D."/>
            <person name="Dromer F."/>
            <person name="Young S."/>
            <person name="Zeng Q."/>
            <person name="Chapman S."/>
            <person name="Gujja S."/>
            <person name="Saif S."/>
            <person name="Birren B."/>
        </authorList>
    </citation>
    <scope>NUCLEOTIDE SEQUENCE</scope>
    <source>
        <strain evidence="3">CBS 7841</strain>
    </source>
</reference>
<dbReference type="RefSeq" id="XP_066069197.1">
    <property type="nucleotide sequence ID" value="XM_066213100.1"/>
</dbReference>
<dbReference type="AlphaFoldDB" id="A0A1E3IEK4"/>
<evidence type="ECO:0000256" key="2">
    <source>
        <dbReference type="ARBA" id="ARBA00022840"/>
    </source>
</evidence>
<evidence type="ECO:0000256" key="1">
    <source>
        <dbReference type="ARBA" id="ARBA00022741"/>
    </source>
</evidence>
<reference evidence="3" key="2">
    <citation type="journal article" date="2022" name="Elife">
        <title>Obligate sexual reproduction of a homothallic fungus closely related to the Cryptococcus pathogenic species complex.</title>
        <authorList>
            <person name="Passer A.R."/>
            <person name="Clancey S.A."/>
            <person name="Shea T."/>
            <person name="David-Palma M."/>
            <person name="Averette A.F."/>
            <person name="Boekhout T."/>
            <person name="Porcel B.M."/>
            <person name="Nowrousian M."/>
            <person name="Cuomo C.A."/>
            <person name="Sun S."/>
            <person name="Heitman J."/>
            <person name="Coelho M.A."/>
        </authorList>
    </citation>
    <scope>NUCLEOTIDE SEQUENCE</scope>
    <source>
        <strain evidence="3">CBS 7841</strain>
    </source>
</reference>
<evidence type="ECO:0000313" key="3">
    <source>
        <dbReference type="EMBL" id="WVN88497.1"/>
    </source>
</evidence>
<dbReference type="GO" id="GO:0005524">
    <property type="term" value="F:ATP binding"/>
    <property type="evidence" value="ECO:0007669"/>
    <property type="project" value="UniProtKB-KW"/>
</dbReference>
<protein>
    <submittedName>
        <fullName evidence="3">Uncharacterized protein</fullName>
    </submittedName>
</protein>
<dbReference type="SUPFAM" id="SSF52540">
    <property type="entry name" value="P-loop containing nucleoside triphosphate hydrolases"/>
    <property type="match status" value="1"/>
</dbReference>